<keyword evidence="2" id="KW-1133">Transmembrane helix</keyword>
<dbReference type="Pfam" id="PF14494">
    <property type="entry name" value="DUF4436"/>
    <property type="match status" value="1"/>
</dbReference>
<comment type="caution">
    <text evidence="3">The sequence shown here is derived from an EMBL/GenBank/DDBJ whole genome shotgun (WGS) entry which is preliminary data.</text>
</comment>
<dbReference type="InterPro" id="IPR027948">
    <property type="entry name" value="DUF4436"/>
</dbReference>
<keyword evidence="2" id="KW-0472">Membrane</keyword>
<keyword evidence="2" id="KW-0812">Transmembrane</keyword>
<dbReference type="AlphaFoldDB" id="A0A8J4LPZ4"/>
<feature type="non-terminal residue" evidence="3">
    <location>
        <position position="1"/>
    </location>
</feature>
<accession>A0A8J4LPZ4</accession>
<gene>
    <name evidence="3" type="ORF">Vretimale_10583</name>
</gene>
<reference evidence="3" key="1">
    <citation type="journal article" date="2021" name="Proc. Natl. Acad. Sci. U.S.A.">
        <title>Three genomes in the algal genus Volvox reveal the fate of a haploid sex-determining region after a transition to homothallism.</title>
        <authorList>
            <person name="Yamamoto K."/>
            <person name="Hamaji T."/>
            <person name="Kawai-Toyooka H."/>
            <person name="Matsuzaki R."/>
            <person name="Takahashi F."/>
            <person name="Nishimura Y."/>
            <person name="Kawachi M."/>
            <person name="Noguchi H."/>
            <person name="Minakuchi Y."/>
            <person name="Umen J.G."/>
            <person name="Toyoda A."/>
            <person name="Nozaki H."/>
        </authorList>
    </citation>
    <scope>NUCLEOTIDE SEQUENCE</scope>
    <source>
        <strain evidence="3">NIES-3785</strain>
    </source>
</reference>
<dbReference type="PANTHER" id="PTHR37330">
    <property type="entry name" value="CONSERVED TRANSMEMBRANE PROTEIN-RELATED"/>
    <property type="match status" value="1"/>
</dbReference>
<dbReference type="EMBL" id="BNCQ01000021">
    <property type="protein sequence ID" value="GIM06233.1"/>
    <property type="molecule type" value="Genomic_DNA"/>
</dbReference>
<evidence type="ECO:0000256" key="1">
    <source>
        <dbReference type="SAM" id="MobiDB-lite"/>
    </source>
</evidence>
<evidence type="ECO:0000256" key="2">
    <source>
        <dbReference type="SAM" id="Phobius"/>
    </source>
</evidence>
<feature type="region of interest" description="Disordered" evidence="1">
    <location>
        <begin position="252"/>
        <end position="317"/>
    </location>
</feature>
<dbReference type="Proteomes" id="UP000722791">
    <property type="component" value="Unassembled WGS sequence"/>
</dbReference>
<proteinExistence type="predicted"/>
<evidence type="ECO:0000313" key="3">
    <source>
        <dbReference type="EMBL" id="GIM06233.1"/>
    </source>
</evidence>
<protein>
    <submittedName>
        <fullName evidence="3">Uncharacterized protein</fullName>
    </submittedName>
</protein>
<sequence>VFSFLTYFPCIYTTTTITLGSDTSYAVYSQFFGSHYLLINLSLKVLTTDVISQSIGVIIRPHITRTHGLVCRRYRAHIRLTVQLIDDKDELMSPMRLPFVAAVVQKGSGFKYHVRTPRENYLIALNGRDTFAEGSFLIWGSRSAISRFISIFIVLVMWLLSIIVFTQALYTVWYRKFDNSIEMATFTTALLFALPQLRNAQPGIPTEANLVIDMTGFIWNMALVSISCIIYIWSFYSKVVTHRRRSAKTSSKLQQQVPIVGDDDEVPPPMEEKQQEYAAGAGADDDVEETELNLAHSAPPVTVRSTNNIDDASSKQA</sequence>
<feature type="transmembrane region" description="Helical" evidence="2">
    <location>
        <begin position="217"/>
        <end position="236"/>
    </location>
</feature>
<organism evidence="3 4">
    <name type="scientific">Volvox reticuliferus</name>
    <dbReference type="NCBI Taxonomy" id="1737510"/>
    <lineage>
        <taxon>Eukaryota</taxon>
        <taxon>Viridiplantae</taxon>
        <taxon>Chlorophyta</taxon>
        <taxon>core chlorophytes</taxon>
        <taxon>Chlorophyceae</taxon>
        <taxon>CS clade</taxon>
        <taxon>Chlamydomonadales</taxon>
        <taxon>Volvocaceae</taxon>
        <taxon>Volvox</taxon>
    </lineage>
</organism>
<name>A0A8J4LPZ4_9CHLO</name>
<evidence type="ECO:0000313" key="4">
    <source>
        <dbReference type="Proteomes" id="UP000722791"/>
    </source>
</evidence>
<feature type="compositionally biased region" description="Polar residues" evidence="1">
    <location>
        <begin position="303"/>
        <end position="317"/>
    </location>
</feature>
<dbReference type="PANTHER" id="PTHR37330:SF1">
    <property type="entry name" value="CONSERVED TRANSMEMBRANE PROTEIN-RELATED"/>
    <property type="match status" value="1"/>
</dbReference>
<feature type="transmembrane region" description="Helical" evidence="2">
    <location>
        <begin position="148"/>
        <end position="173"/>
    </location>
</feature>